<dbReference type="InterPro" id="IPR036390">
    <property type="entry name" value="WH_DNA-bd_sf"/>
</dbReference>
<dbReference type="InterPro" id="IPR000835">
    <property type="entry name" value="HTH_MarR-typ"/>
</dbReference>
<sequence>MQHYESELQTLFINTISGLKVSMKAIMKEQGLSLSPLHFMILKNIYETENCTANYLADVAAKDKGQVTRLIQEVINQGLIIKSPNPNDKRSQYLFLTDKGLTVYQHLAQADQKVLKEMRKDVSDEELKAFLNIGKKMLANLNTVISEA</sequence>
<dbReference type="EMBL" id="QKLW01000011">
    <property type="protein sequence ID" value="PYF78592.1"/>
    <property type="molecule type" value="Genomic_DNA"/>
</dbReference>
<proteinExistence type="predicted"/>
<protein>
    <submittedName>
        <fullName evidence="5">MarR family transcriptional regulator</fullName>
    </submittedName>
</protein>
<reference evidence="5 6" key="1">
    <citation type="submission" date="2018-06" db="EMBL/GenBank/DDBJ databases">
        <title>Genomic Encyclopedia of Type Strains, Phase III (KMG-III): the genomes of soil and plant-associated and newly described type strains.</title>
        <authorList>
            <person name="Whitman W."/>
        </authorList>
    </citation>
    <scope>NUCLEOTIDE SEQUENCE [LARGE SCALE GENOMIC DNA]</scope>
    <source>
        <strain evidence="5 6">CECT 7730</strain>
    </source>
</reference>
<keyword evidence="3" id="KW-0804">Transcription</keyword>
<keyword evidence="1" id="KW-0805">Transcription regulation</keyword>
<dbReference type="AlphaFoldDB" id="A0A318UQA1"/>
<keyword evidence="2" id="KW-0238">DNA-binding</keyword>
<keyword evidence="6" id="KW-1185">Reference proteome</keyword>
<accession>A0A318UQA1</accession>
<evidence type="ECO:0000256" key="2">
    <source>
        <dbReference type="ARBA" id="ARBA00023125"/>
    </source>
</evidence>
<dbReference type="PANTHER" id="PTHR42756:SF1">
    <property type="entry name" value="TRANSCRIPTIONAL REPRESSOR OF EMRAB OPERON"/>
    <property type="match status" value="1"/>
</dbReference>
<dbReference type="PRINTS" id="PR00598">
    <property type="entry name" value="HTHMARR"/>
</dbReference>
<dbReference type="RefSeq" id="WP_110577144.1">
    <property type="nucleotide sequence ID" value="NZ_QKLW01000011.1"/>
</dbReference>
<evidence type="ECO:0000313" key="5">
    <source>
        <dbReference type="EMBL" id="PYF78592.1"/>
    </source>
</evidence>
<dbReference type="SMART" id="SM00347">
    <property type="entry name" value="HTH_MARR"/>
    <property type="match status" value="1"/>
</dbReference>
<dbReference type="Proteomes" id="UP000247551">
    <property type="component" value="Unassembled WGS sequence"/>
</dbReference>
<evidence type="ECO:0000256" key="3">
    <source>
        <dbReference type="ARBA" id="ARBA00023163"/>
    </source>
</evidence>
<dbReference type="Gene3D" id="1.10.10.10">
    <property type="entry name" value="Winged helix-like DNA-binding domain superfamily/Winged helix DNA-binding domain"/>
    <property type="match status" value="1"/>
</dbReference>
<dbReference type="Pfam" id="PF01047">
    <property type="entry name" value="MarR"/>
    <property type="match status" value="1"/>
</dbReference>
<dbReference type="PROSITE" id="PS50995">
    <property type="entry name" value="HTH_MARR_2"/>
    <property type="match status" value="1"/>
</dbReference>
<gene>
    <name evidence="5" type="ORF">DFP75_11111</name>
</gene>
<evidence type="ECO:0000259" key="4">
    <source>
        <dbReference type="PROSITE" id="PS50995"/>
    </source>
</evidence>
<dbReference type="SUPFAM" id="SSF46785">
    <property type="entry name" value="Winged helix' DNA-binding domain"/>
    <property type="match status" value="1"/>
</dbReference>
<dbReference type="PANTHER" id="PTHR42756">
    <property type="entry name" value="TRANSCRIPTIONAL REGULATOR, MARR"/>
    <property type="match status" value="1"/>
</dbReference>
<dbReference type="GO" id="GO:0003677">
    <property type="term" value="F:DNA binding"/>
    <property type="evidence" value="ECO:0007669"/>
    <property type="project" value="UniProtKB-KW"/>
</dbReference>
<dbReference type="GO" id="GO:0003700">
    <property type="term" value="F:DNA-binding transcription factor activity"/>
    <property type="evidence" value="ECO:0007669"/>
    <property type="project" value="InterPro"/>
</dbReference>
<dbReference type="InterPro" id="IPR036388">
    <property type="entry name" value="WH-like_DNA-bd_sf"/>
</dbReference>
<evidence type="ECO:0000313" key="6">
    <source>
        <dbReference type="Proteomes" id="UP000247551"/>
    </source>
</evidence>
<comment type="caution">
    <text evidence="5">The sequence shown here is derived from an EMBL/GenBank/DDBJ whole genome shotgun (WGS) entry which is preliminary data.</text>
</comment>
<evidence type="ECO:0000256" key="1">
    <source>
        <dbReference type="ARBA" id="ARBA00023015"/>
    </source>
</evidence>
<name>A0A318UQA1_9GAMM</name>
<feature type="domain" description="HTH marR-type" evidence="4">
    <location>
        <begin position="5"/>
        <end position="139"/>
    </location>
</feature>
<organism evidence="5 6">
    <name type="scientific">Marinomonas alcarazii</name>
    <dbReference type="NCBI Taxonomy" id="491949"/>
    <lineage>
        <taxon>Bacteria</taxon>
        <taxon>Pseudomonadati</taxon>
        <taxon>Pseudomonadota</taxon>
        <taxon>Gammaproteobacteria</taxon>
        <taxon>Oceanospirillales</taxon>
        <taxon>Oceanospirillaceae</taxon>
        <taxon>Marinomonas</taxon>
    </lineage>
</organism>